<keyword evidence="4" id="KW-1185">Reference proteome</keyword>
<accession>A0ABY4R9H5</accession>
<feature type="transmembrane region" description="Helical" evidence="2">
    <location>
        <begin position="9"/>
        <end position="32"/>
    </location>
</feature>
<keyword evidence="2" id="KW-1133">Transmembrane helix</keyword>
<evidence type="ECO:0000313" key="4">
    <source>
        <dbReference type="Proteomes" id="UP001056635"/>
    </source>
</evidence>
<name>A0ABY4R9H5_9GAMM</name>
<keyword evidence="1" id="KW-0175">Coiled coil</keyword>
<keyword evidence="2" id="KW-0472">Membrane</keyword>
<protein>
    <submittedName>
        <fullName evidence="3">Uncharacterized protein</fullName>
    </submittedName>
</protein>
<dbReference type="Proteomes" id="UP001056635">
    <property type="component" value="Chromosome"/>
</dbReference>
<feature type="coiled-coil region" evidence="1">
    <location>
        <begin position="45"/>
        <end position="131"/>
    </location>
</feature>
<evidence type="ECO:0000256" key="2">
    <source>
        <dbReference type="SAM" id="Phobius"/>
    </source>
</evidence>
<proteinExistence type="predicted"/>
<dbReference type="RefSeq" id="WP_249893630.1">
    <property type="nucleotide sequence ID" value="NZ_CP082904.1"/>
</dbReference>
<evidence type="ECO:0000256" key="1">
    <source>
        <dbReference type="SAM" id="Coils"/>
    </source>
</evidence>
<reference evidence="3" key="1">
    <citation type="submission" date="2021-09" db="EMBL/GenBank/DDBJ databases">
        <title>First case of bloodstream infection caused by Mixta hanseatica sp. nov., a member of the Erwiniaceae family.</title>
        <authorList>
            <person name="Both A."/>
            <person name="Huang J."/>
            <person name="Wenzel P."/>
            <person name="Aepfelbacher M."/>
            <person name="Rohde H."/>
            <person name="Christner M."/>
            <person name="Hentschke M."/>
        </authorList>
    </citation>
    <scope>NUCLEOTIDE SEQUENCE</scope>
    <source>
        <strain evidence="3">X22927</strain>
    </source>
</reference>
<gene>
    <name evidence="3" type="ORF">K6958_05045</name>
</gene>
<sequence length="136" mass="15546">MAIDLNSDFLIGAGSSLATALAGGMAFLRYWASNKASNANDSARVNMLQYQMEELKNAKAENKELREEIEQRDETIRQYWQEISETRATLKVIQSSQKHLEEQNTLLKEQVKELTQSNINLVSQIAELRESMRVPR</sequence>
<organism evidence="3 4">
    <name type="scientific">Mixta hanseatica</name>
    <dbReference type="NCBI Taxonomy" id="2872648"/>
    <lineage>
        <taxon>Bacteria</taxon>
        <taxon>Pseudomonadati</taxon>
        <taxon>Pseudomonadota</taxon>
        <taxon>Gammaproteobacteria</taxon>
        <taxon>Enterobacterales</taxon>
        <taxon>Erwiniaceae</taxon>
        <taxon>Mixta</taxon>
    </lineage>
</organism>
<keyword evidence="2" id="KW-0812">Transmembrane</keyword>
<evidence type="ECO:0000313" key="3">
    <source>
        <dbReference type="EMBL" id="UQY45051.1"/>
    </source>
</evidence>
<dbReference type="EMBL" id="CP082904">
    <property type="protein sequence ID" value="UQY45051.1"/>
    <property type="molecule type" value="Genomic_DNA"/>
</dbReference>